<evidence type="ECO:0000313" key="1">
    <source>
        <dbReference type="EMBL" id="KAK7268873.1"/>
    </source>
</evidence>
<comment type="caution">
    <text evidence="1">The sequence shown here is derived from an EMBL/GenBank/DDBJ whole genome shotgun (WGS) entry which is preliminary data.</text>
</comment>
<dbReference type="Pfam" id="PF16093">
    <property type="entry name" value="PAC4"/>
    <property type="match status" value="1"/>
</dbReference>
<organism evidence="1 2">
    <name type="scientific">Crotalaria pallida</name>
    <name type="common">Smooth rattlebox</name>
    <name type="synonym">Crotalaria striata</name>
    <dbReference type="NCBI Taxonomy" id="3830"/>
    <lineage>
        <taxon>Eukaryota</taxon>
        <taxon>Viridiplantae</taxon>
        <taxon>Streptophyta</taxon>
        <taxon>Embryophyta</taxon>
        <taxon>Tracheophyta</taxon>
        <taxon>Spermatophyta</taxon>
        <taxon>Magnoliopsida</taxon>
        <taxon>eudicotyledons</taxon>
        <taxon>Gunneridae</taxon>
        <taxon>Pentapetalae</taxon>
        <taxon>rosids</taxon>
        <taxon>fabids</taxon>
        <taxon>Fabales</taxon>
        <taxon>Fabaceae</taxon>
        <taxon>Papilionoideae</taxon>
        <taxon>50 kb inversion clade</taxon>
        <taxon>genistoids sensu lato</taxon>
        <taxon>core genistoids</taxon>
        <taxon>Crotalarieae</taxon>
        <taxon>Crotalaria</taxon>
    </lineage>
</organism>
<gene>
    <name evidence="1" type="ORF">RIF29_21582</name>
</gene>
<sequence length="265" mass="29692">MNTLSLYSKAPSPLSHCFSLPLCFRPRRTTLKPTPPYPAPHPCCRILVRIRVLASISPPNPNLLRLFTSAQLLGGNSFLWKLIPKLCVIFLQHNTTQHGYKEHTSKTVYRTRPILPSEAVRMDSEGMKQIQELKLTEKEKEESELKVTCFSEVVNEGSIHFQIIRFPKQIYVWIGYNSAKLGHMYAAAHTRPNNNVSATNLLGGTIENTGSGIARRLVLKTGLNVILACNLPKNSSLLEIEAEKILVQKLISLGYTKPRSEATSM</sequence>
<protein>
    <recommendedName>
        <fullName evidence="3">Proteasome assembly chaperone 4</fullName>
    </recommendedName>
</protein>
<dbReference type="AlphaFoldDB" id="A0AAN9F7L8"/>
<name>A0AAN9F7L8_CROPI</name>
<dbReference type="PANTHER" id="PTHR33559">
    <property type="entry name" value="PROTEASOME ASSEMBLY CHAPERONE 4"/>
    <property type="match status" value="1"/>
</dbReference>
<evidence type="ECO:0000313" key="2">
    <source>
        <dbReference type="Proteomes" id="UP001372338"/>
    </source>
</evidence>
<accession>A0AAN9F7L8</accession>
<keyword evidence="2" id="KW-1185">Reference proteome</keyword>
<dbReference type="GO" id="GO:0043248">
    <property type="term" value="P:proteasome assembly"/>
    <property type="evidence" value="ECO:0007669"/>
    <property type="project" value="InterPro"/>
</dbReference>
<evidence type="ECO:0008006" key="3">
    <source>
        <dbReference type="Google" id="ProtNLM"/>
    </source>
</evidence>
<dbReference type="PANTHER" id="PTHR33559:SF1">
    <property type="entry name" value="PROTEASOME ASSEMBLY CHAPERONE 4"/>
    <property type="match status" value="1"/>
</dbReference>
<proteinExistence type="predicted"/>
<reference evidence="1 2" key="1">
    <citation type="submission" date="2024-01" db="EMBL/GenBank/DDBJ databases">
        <title>The genomes of 5 underutilized Papilionoideae crops provide insights into root nodulation and disease resistanc.</title>
        <authorList>
            <person name="Yuan L."/>
        </authorList>
    </citation>
    <scope>NUCLEOTIDE SEQUENCE [LARGE SCALE GENOMIC DNA]</scope>
    <source>
        <strain evidence="1">ZHUSHIDOU_FW_LH</strain>
        <tissue evidence="1">Leaf</tissue>
    </source>
</reference>
<dbReference type="InterPro" id="IPR032157">
    <property type="entry name" value="PAC4"/>
</dbReference>
<dbReference type="Proteomes" id="UP001372338">
    <property type="component" value="Unassembled WGS sequence"/>
</dbReference>
<dbReference type="EMBL" id="JAYWIO010000004">
    <property type="protein sequence ID" value="KAK7268873.1"/>
    <property type="molecule type" value="Genomic_DNA"/>
</dbReference>